<dbReference type="RefSeq" id="WP_249283137.1">
    <property type="nucleotide sequence ID" value="NZ_JACRST010000013.1"/>
</dbReference>
<dbReference type="AlphaFoldDB" id="A0A926E0A9"/>
<dbReference type="Proteomes" id="UP000653127">
    <property type="component" value="Unassembled WGS sequence"/>
</dbReference>
<accession>A0A926E0A9</accession>
<dbReference type="SMART" id="SM00422">
    <property type="entry name" value="HTH_MERR"/>
    <property type="match status" value="1"/>
</dbReference>
<proteinExistence type="predicted"/>
<dbReference type="InterPro" id="IPR047057">
    <property type="entry name" value="MerR_fam"/>
</dbReference>
<name>A0A926E0A9_9FIRM</name>
<evidence type="ECO:0000313" key="3">
    <source>
        <dbReference type="EMBL" id="MBC8547062.1"/>
    </source>
</evidence>
<dbReference type="SUPFAM" id="SSF55136">
    <property type="entry name" value="Probable bacterial effector-binding domain"/>
    <property type="match status" value="1"/>
</dbReference>
<reference evidence="3" key="1">
    <citation type="submission" date="2020-08" db="EMBL/GenBank/DDBJ databases">
        <title>Genome public.</title>
        <authorList>
            <person name="Liu C."/>
            <person name="Sun Q."/>
        </authorList>
    </citation>
    <scope>NUCLEOTIDE SEQUENCE</scope>
    <source>
        <strain evidence="3">NSJ-31</strain>
    </source>
</reference>
<sequence>MNNLNRRLTVGQLAGLHGINKRTLHYYDQIGLFSPAVKGENGYRYYTLDQMPDLELILAFRELGMSIEQTQAAIHCGAGAIEGILSDKIADIDAKIEHLRSMKRLLKAKQKLSSLSKTVTLNRIESVFCEEETFVLSEQIVGDMDENFYLAMGQLLQQERRYRLFNHEYGIMLHSEKVMAGRFEDYDRFYMKPVSGEGERLFVRPAGDYLRIVVKGNWDRLPLAYQKLRDHALNLSLHLAGYAYERGLNETLSSNMEESVTEILVRWVPSDSGAEATPAK</sequence>
<dbReference type="PANTHER" id="PTHR30204:SF90">
    <property type="entry name" value="HTH-TYPE TRANSCRIPTIONAL ACTIVATOR MTA"/>
    <property type="match status" value="1"/>
</dbReference>
<protein>
    <submittedName>
        <fullName evidence="3">MerR family transcriptional regulator</fullName>
    </submittedName>
</protein>
<evidence type="ECO:0000259" key="2">
    <source>
        <dbReference type="PROSITE" id="PS50937"/>
    </source>
</evidence>
<dbReference type="SUPFAM" id="SSF46955">
    <property type="entry name" value="Putative DNA-binding domain"/>
    <property type="match status" value="1"/>
</dbReference>
<dbReference type="EMBL" id="JACRST010000013">
    <property type="protein sequence ID" value="MBC8547062.1"/>
    <property type="molecule type" value="Genomic_DNA"/>
</dbReference>
<comment type="caution">
    <text evidence="3">The sequence shown here is derived from an EMBL/GenBank/DDBJ whole genome shotgun (WGS) entry which is preliminary data.</text>
</comment>
<dbReference type="InterPro" id="IPR009061">
    <property type="entry name" value="DNA-bd_dom_put_sf"/>
</dbReference>
<dbReference type="GO" id="GO:0003700">
    <property type="term" value="F:DNA-binding transcription factor activity"/>
    <property type="evidence" value="ECO:0007669"/>
    <property type="project" value="InterPro"/>
</dbReference>
<dbReference type="Pfam" id="PF13411">
    <property type="entry name" value="MerR_1"/>
    <property type="match status" value="1"/>
</dbReference>
<dbReference type="GO" id="GO:0003677">
    <property type="term" value="F:DNA binding"/>
    <property type="evidence" value="ECO:0007669"/>
    <property type="project" value="UniProtKB-KW"/>
</dbReference>
<organism evidence="3 4">
    <name type="scientific">Ligaoa zhengdingensis</name>
    <dbReference type="NCBI Taxonomy" id="2763658"/>
    <lineage>
        <taxon>Bacteria</taxon>
        <taxon>Bacillati</taxon>
        <taxon>Bacillota</taxon>
        <taxon>Clostridia</taxon>
        <taxon>Eubacteriales</taxon>
        <taxon>Oscillospiraceae</taxon>
        <taxon>Ligaoa</taxon>
    </lineage>
</organism>
<dbReference type="PANTHER" id="PTHR30204">
    <property type="entry name" value="REDOX-CYCLING DRUG-SENSING TRANSCRIPTIONAL ACTIVATOR SOXR"/>
    <property type="match status" value="1"/>
</dbReference>
<gene>
    <name evidence="3" type="ORF">H8711_08980</name>
</gene>
<evidence type="ECO:0000256" key="1">
    <source>
        <dbReference type="ARBA" id="ARBA00023125"/>
    </source>
</evidence>
<dbReference type="Gene3D" id="1.10.1660.10">
    <property type="match status" value="1"/>
</dbReference>
<feature type="domain" description="HTH merR-type" evidence="2">
    <location>
        <begin position="7"/>
        <end position="76"/>
    </location>
</feature>
<keyword evidence="1" id="KW-0238">DNA-binding</keyword>
<dbReference type="InterPro" id="IPR000551">
    <property type="entry name" value="MerR-type_HTH_dom"/>
</dbReference>
<keyword evidence="4" id="KW-1185">Reference proteome</keyword>
<dbReference type="InterPro" id="IPR011256">
    <property type="entry name" value="Reg_factor_effector_dom_sf"/>
</dbReference>
<dbReference type="PROSITE" id="PS50937">
    <property type="entry name" value="HTH_MERR_2"/>
    <property type="match status" value="1"/>
</dbReference>
<dbReference type="Gene3D" id="3.20.80.10">
    <property type="entry name" value="Regulatory factor, effector binding domain"/>
    <property type="match status" value="1"/>
</dbReference>
<evidence type="ECO:0000313" key="4">
    <source>
        <dbReference type="Proteomes" id="UP000653127"/>
    </source>
</evidence>